<accession>A0ABQ6A5U0</accession>
<evidence type="ECO:0000313" key="2">
    <source>
        <dbReference type="Proteomes" id="UP001156641"/>
    </source>
</evidence>
<name>A0ABQ6A5U0_9PROT</name>
<evidence type="ECO:0000313" key="1">
    <source>
        <dbReference type="EMBL" id="GLR66657.1"/>
    </source>
</evidence>
<comment type="caution">
    <text evidence="1">The sequence shown here is derived from an EMBL/GenBank/DDBJ whole genome shotgun (WGS) entry which is preliminary data.</text>
</comment>
<reference evidence="2" key="1">
    <citation type="journal article" date="2019" name="Int. J. Syst. Evol. Microbiol.">
        <title>The Global Catalogue of Microorganisms (GCM) 10K type strain sequencing project: providing services to taxonomists for standard genome sequencing and annotation.</title>
        <authorList>
            <consortium name="The Broad Institute Genomics Platform"/>
            <consortium name="The Broad Institute Genome Sequencing Center for Infectious Disease"/>
            <person name="Wu L."/>
            <person name="Ma J."/>
        </authorList>
    </citation>
    <scope>NUCLEOTIDE SEQUENCE [LARGE SCALE GENOMIC DNA]</scope>
    <source>
        <strain evidence="2">NBRC 112502</strain>
    </source>
</reference>
<protein>
    <submittedName>
        <fullName evidence="1">Uncharacterized protein</fullName>
    </submittedName>
</protein>
<dbReference type="RefSeq" id="WP_284257363.1">
    <property type="nucleotide sequence ID" value="NZ_BSOS01000033.1"/>
</dbReference>
<dbReference type="Proteomes" id="UP001156641">
    <property type="component" value="Unassembled WGS sequence"/>
</dbReference>
<gene>
    <name evidence="1" type="ORF">GCM10010909_13370</name>
</gene>
<organism evidence="1 2">
    <name type="scientific">Acidocella aquatica</name>
    <dbReference type="NCBI Taxonomy" id="1922313"/>
    <lineage>
        <taxon>Bacteria</taxon>
        <taxon>Pseudomonadati</taxon>
        <taxon>Pseudomonadota</taxon>
        <taxon>Alphaproteobacteria</taxon>
        <taxon>Acetobacterales</taxon>
        <taxon>Acidocellaceae</taxon>
        <taxon>Acidocella</taxon>
    </lineage>
</organism>
<keyword evidence="2" id="KW-1185">Reference proteome</keyword>
<dbReference type="EMBL" id="BSOS01000033">
    <property type="protein sequence ID" value="GLR66657.1"/>
    <property type="molecule type" value="Genomic_DNA"/>
</dbReference>
<sequence length="163" mass="16325">MPHLLFPQIGRVLVAVQAGRRYIWFMRKISLLALAALTACSLPGRQTFAPTPLAADPASIAAANAFAGRIPLVSIAPGTADFAAPLSGAVRQALAIKPGAAFDVEAQAPAAATPGASAAALAPLTPLASAVAQSIAADGVAPDHIMLTARTGGTAPVILVYVK</sequence>
<proteinExistence type="predicted"/>